<evidence type="ECO:0000256" key="1">
    <source>
        <dbReference type="ARBA" id="ARBA00022481"/>
    </source>
</evidence>
<dbReference type="Pfam" id="PF07963">
    <property type="entry name" value="N_methyl"/>
    <property type="match status" value="1"/>
</dbReference>
<dbReference type="AlphaFoldDB" id="A0A1J5RF71"/>
<name>A0A1J5RF71_9ZZZZ</name>
<evidence type="ECO:0000313" key="3">
    <source>
        <dbReference type="EMBL" id="OIQ86773.1"/>
    </source>
</evidence>
<dbReference type="PANTHER" id="PTHR30093:SF34">
    <property type="entry name" value="PREPILIN PEPTIDASE-DEPENDENT PROTEIN D"/>
    <property type="match status" value="1"/>
</dbReference>
<keyword evidence="2" id="KW-0812">Transmembrane</keyword>
<organism evidence="3">
    <name type="scientific">mine drainage metagenome</name>
    <dbReference type="NCBI Taxonomy" id="410659"/>
    <lineage>
        <taxon>unclassified sequences</taxon>
        <taxon>metagenomes</taxon>
        <taxon>ecological metagenomes</taxon>
    </lineage>
</organism>
<dbReference type="GO" id="GO:0007155">
    <property type="term" value="P:cell adhesion"/>
    <property type="evidence" value="ECO:0007669"/>
    <property type="project" value="InterPro"/>
</dbReference>
<dbReference type="InterPro" id="IPR045584">
    <property type="entry name" value="Pilin-like"/>
</dbReference>
<protein>
    <submittedName>
        <fullName evidence="3">Fimbrial protein</fullName>
    </submittedName>
</protein>
<dbReference type="SUPFAM" id="SSF54523">
    <property type="entry name" value="Pili subunits"/>
    <property type="match status" value="1"/>
</dbReference>
<feature type="transmembrane region" description="Helical" evidence="2">
    <location>
        <begin position="12"/>
        <end position="32"/>
    </location>
</feature>
<dbReference type="InterPro" id="IPR001082">
    <property type="entry name" value="Pilin"/>
</dbReference>
<gene>
    <name evidence="3" type="primary">pilE_13</name>
    <name evidence="3" type="ORF">GALL_313620</name>
</gene>
<dbReference type="NCBIfam" id="TIGR02532">
    <property type="entry name" value="IV_pilin_GFxxxE"/>
    <property type="match status" value="1"/>
</dbReference>
<dbReference type="Pfam" id="PF00114">
    <property type="entry name" value="Pilin"/>
    <property type="match status" value="1"/>
</dbReference>
<comment type="caution">
    <text evidence="3">The sequence shown here is derived from an EMBL/GenBank/DDBJ whole genome shotgun (WGS) entry which is preliminary data.</text>
</comment>
<dbReference type="PANTHER" id="PTHR30093">
    <property type="entry name" value="GENERAL SECRETION PATHWAY PROTEIN G"/>
    <property type="match status" value="1"/>
</dbReference>
<dbReference type="Gene3D" id="3.30.700.10">
    <property type="entry name" value="Glycoprotein, Type 4 Pilin"/>
    <property type="match status" value="1"/>
</dbReference>
<keyword evidence="2" id="KW-0472">Membrane</keyword>
<accession>A0A1J5RF71</accession>
<keyword evidence="2" id="KW-1133">Transmembrane helix</keyword>
<reference evidence="3" key="1">
    <citation type="submission" date="2016-10" db="EMBL/GenBank/DDBJ databases">
        <title>Sequence of Gallionella enrichment culture.</title>
        <authorList>
            <person name="Poehlein A."/>
            <person name="Muehling M."/>
            <person name="Daniel R."/>
        </authorList>
    </citation>
    <scope>NUCLEOTIDE SEQUENCE</scope>
</reference>
<evidence type="ECO:0000256" key="2">
    <source>
        <dbReference type="SAM" id="Phobius"/>
    </source>
</evidence>
<dbReference type="PROSITE" id="PS00409">
    <property type="entry name" value="PROKAR_NTER_METHYL"/>
    <property type="match status" value="1"/>
</dbReference>
<proteinExistence type="predicted"/>
<dbReference type="EMBL" id="MLJW01000459">
    <property type="protein sequence ID" value="OIQ86773.1"/>
    <property type="molecule type" value="Genomic_DNA"/>
</dbReference>
<sequence>MKKQMQQGFTLIELMIVVAIIGILAAIAIPAYQNYTIRAQVSEGLSLADGAKTAIAEYFTNHGSFPSTNASAGLATDKSITGNYVQSVGTAGGVITITYSKTSPQKANSAIDGDTLELSALTTSGSIQWTCKTGTTKGVAAKYLPSSCT</sequence>
<dbReference type="GO" id="GO:0044096">
    <property type="term" value="C:type IV pilus"/>
    <property type="evidence" value="ECO:0007669"/>
    <property type="project" value="TreeGrafter"/>
</dbReference>
<dbReference type="InterPro" id="IPR012902">
    <property type="entry name" value="N_methyl_site"/>
</dbReference>
<dbReference type="GO" id="GO:0043107">
    <property type="term" value="P:type IV pilus-dependent motility"/>
    <property type="evidence" value="ECO:0007669"/>
    <property type="project" value="TreeGrafter"/>
</dbReference>
<keyword evidence="1" id="KW-0488">Methylation</keyword>